<sequence length="632" mass="63505">MYVTLATALVALATYPHSTSAHSWIEQMNIIDSSGQFTGTPGYARNFTPRTAPGFTDTALVHILPPSDPLEARDFDTDGISATDPMCRKSQQEQYQSNGFPRLSVQPGNMIALRYEENGHVTLPQNQKGKPPNRGTVYVYGTTQPKPTENFLDVYKQWDAAGTGGDKRGKLLATQNFDDGRCYQVNSGAISQARQSQFPHSPDKTMGTDIWCQTDMKIPDDAPAGKPYTLYWVWDWPTEPNVDPAVPKGKAEIYTTCMDVDVKSASKERSLGARAAQAQNLNSMAIPSLVSSLANPSAAAPASSQAAAPASSQAAASPAPQNNAATASQPASGAASAVAPVAAAVQQPNQVAAQPSQAAPTSSMGANAPSGLASAESIVLSVLGPQVITEIAAQVHTQAPVTVTVTEQQAPGGCPTASANMPASPPAASSAAANPTAANTAAAVPAAATSAAMVPAAANTASANPVAANSAAQDSAAQPPATTTVTSGTSTIFQSAAQTATSTLTLNPTAGNSEEPSAMPISLQMTSPLMGPTSAAEVPAASASPAASSAADTPASSEASQPSGSAGASPALPTLPGTATPVASPAANTAGSSPSASGAATPSASTGSSGTTAAKRCDAGTCRKAKKSQIFS</sequence>
<comment type="caution">
    <text evidence="4">The sequence shown here is derived from an EMBL/GenBank/DDBJ whole genome shotgun (WGS) entry which is preliminary data.</text>
</comment>
<reference evidence="4" key="1">
    <citation type="journal article" date="2023" name="Genome Biol. Evol.">
        <title>First Whole Genome Sequence and Flow Cytometry Genome Size Data for the Lichen-Forming Fungus Ramalina farinacea (Ascomycota).</title>
        <authorList>
            <person name="Llewellyn T."/>
            <person name="Mian S."/>
            <person name="Hill R."/>
            <person name="Leitch I.J."/>
            <person name="Gaya E."/>
        </authorList>
    </citation>
    <scope>NUCLEOTIDE SEQUENCE</scope>
    <source>
        <strain evidence="4">LIQ254RAFAR</strain>
    </source>
</reference>
<gene>
    <name evidence="4" type="ORF">OHK93_001390</name>
</gene>
<feature type="chain" id="PRO_5041348953" description="DUF7492 domain-containing protein" evidence="2">
    <location>
        <begin position="22"/>
        <end position="632"/>
    </location>
</feature>
<feature type="domain" description="DUF7492" evidence="3">
    <location>
        <begin position="20"/>
        <end position="286"/>
    </location>
</feature>
<evidence type="ECO:0000256" key="1">
    <source>
        <dbReference type="SAM" id="MobiDB-lite"/>
    </source>
</evidence>
<dbReference type="EMBL" id="JAPUFD010000011">
    <property type="protein sequence ID" value="MDI1490190.1"/>
    <property type="molecule type" value="Genomic_DNA"/>
</dbReference>
<feature type="region of interest" description="Disordered" evidence="1">
    <location>
        <begin position="311"/>
        <end position="331"/>
    </location>
</feature>
<evidence type="ECO:0000256" key="2">
    <source>
        <dbReference type="SAM" id="SignalP"/>
    </source>
</evidence>
<evidence type="ECO:0000313" key="4">
    <source>
        <dbReference type="EMBL" id="MDI1490190.1"/>
    </source>
</evidence>
<feature type="compositionally biased region" description="Low complexity" evidence="1">
    <location>
        <begin position="415"/>
        <end position="432"/>
    </location>
</feature>
<protein>
    <recommendedName>
        <fullName evidence="3">DUF7492 domain-containing protein</fullName>
    </recommendedName>
</protein>
<keyword evidence="2" id="KW-0732">Signal</keyword>
<accession>A0AA43QTS7</accession>
<feature type="compositionally biased region" description="Basic residues" evidence="1">
    <location>
        <begin position="623"/>
        <end position="632"/>
    </location>
</feature>
<keyword evidence="5" id="KW-1185">Reference proteome</keyword>
<organism evidence="4 5">
    <name type="scientific">Ramalina farinacea</name>
    <dbReference type="NCBI Taxonomy" id="258253"/>
    <lineage>
        <taxon>Eukaryota</taxon>
        <taxon>Fungi</taxon>
        <taxon>Dikarya</taxon>
        <taxon>Ascomycota</taxon>
        <taxon>Pezizomycotina</taxon>
        <taxon>Lecanoromycetes</taxon>
        <taxon>OSLEUM clade</taxon>
        <taxon>Lecanoromycetidae</taxon>
        <taxon>Lecanorales</taxon>
        <taxon>Lecanorineae</taxon>
        <taxon>Ramalinaceae</taxon>
        <taxon>Ramalina</taxon>
    </lineage>
</organism>
<feature type="region of interest" description="Disordered" evidence="1">
    <location>
        <begin position="406"/>
        <end position="432"/>
    </location>
</feature>
<feature type="signal peptide" evidence="2">
    <location>
        <begin position="1"/>
        <end position="21"/>
    </location>
</feature>
<dbReference type="Pfam" id="PF24320">
    <property type="entry name" value="DUF7492"/>
    <property type="match status" value="1"/>
</dbReference>
<name>A0AA43QTS7_9LECA</name>
<dbReference type="Proteomes" id="UP001161017">
    <property type="component" value="Unassembled WGS sequence"/>
</dbReference>
<feature type="compositionally biased region" description="Low complexity" evidence="1">
    <location>
        <begin position="532"/>
        <end position="614"/>
    </location>
</feature>
<dbReference type="InterPro" id="IPR055915">
    <property type="entry name" value="DUF7492"/>
</dbReference>
<evidence type="ECO:0000259" key="3">
    <source>
        <dbReference type="Pfam" id="PF24320"/>
    </source>
</evidence>
<evidence type="ECO:0000313" key="5">
    <source>
        <dbReference type="Proteomes" id="UP001161017"/>
    </source>
</evidence>
<feature type="region of interest" description="Disordered" evidence="1">
    <location>
        <begin position="524"/>
        <end position="632"/>
    </location>
</feature>
<proteinExistence type="predicted"/>
<dbReference type="AlphaFoldDB" id="A0AA43QTS7"/>